<name>A0A6F8PY73_9GAMM</name>
<dbReference type="Proteomes" id="UP000501726">
    <property type="component" value="Chromosome"/>
</dbReference>
<feature type="domain" description="Peptidase M16 C-terminal" evidence="11">
    <location>
        <begin position="194"/>
        <end position="379"/>
    </location>
</feature>
<keyword evidence="9" id="KW-0732">Signal</keyword>
<comment type="similarity">
    <text evidence="2 8">Belongs to the peptidase M16 family.</text>
</comment>
<organism evidence="12 13">
    <name type="scientific">Thiosulfatimonas sediminis</name>
    <dbReference type="NCBI Taxonomy" id="2675054"/>
    <lineage>
        <taxon>Bacteria</taxon>
        <taxon>Pseudomonadati</taxon>
        <taxon>Pseudomonadota</taxon>
        <taxon>Gammaproteobacteria</taxon>
        <taxon>Thiotrichales</taxon>
        <taxon>Piscirickettsiaceae</taxon>
        <taxon>Thiosulfatimonas</taxon>
    </lineage>
</organism>
<evidence type="ECO:0000256" key="7">
    <source>
        <dbReference type="ARBA" id="ARBA00023049"/>
    </source>
</evidence>
<evidence type="ECO:0000256" key="4">
    <source>
        <dbReference type="ARBA" id="ARBA00022723"/>
    </source>
</evidence>
<evidence type="ECO:0000256" key="5">
    <source>
        <dbReference type="ARBA" id="ARBA00022801"/>
    </source>
</evidence>
<dbReference type="InterPro" id="IPR007863">
    <property type="entry name" value="Peptidase_M16_C"/>
</dbReference>
<evidence type="ECO:0000256" key="9">
    <source>
        <dbReference type="SAM" id="SignalP"/>
    </source>
</evidence>
<dbReference type="RefSeq" id="WP_173274039.1">
    <property type="nucleotide sequence ID" value="NZ_AP021889.1"/>
</dbReference>
<keyword evidence="6" id="KW-0862">Zinc</keyword>
<evidence type="ECO:0000256" key="2">
    <source>
        <dbReference type="ARBA" id="ARBA00007261"/>
    </source>
</evidence>
<dbReference type="SUPFAM" id="SSF63411">
    <property type="entry name" value="LuxS/MPP-like metallohydrolase"/>
    <property type="match status" value="2"/>
</dbReference>
<dbReference type="KEGG" id="tse:THMIRHAS_23170"/>
<dbReference type="GO" id="GO:0006508">
    <property type="term" value="P:proteolysis"/>
    <property type="evidence" value="ECO:0007669"/>
    <property type="project" value="UniProtKB-KW"/>
</dbReference>
<dbReference type="PANTHER" id="PTHR43690:SF17">
    <property type="entry name" value="PROTEIN YHJJ"/>
    <property type="match status" value="1"/>
</dbReference>
<sequence length="465" mass="52019">MTKKWATILRKPVFGALALSLLSGSAFAQISEYQLDNGMQVVVKQDHRAPVVVHQVWYKVGSNFEHSGVTGISHMLEHMMFKGTKELKPGEFSKKVAQMGAKENAFTSSDYTAYYQVLGKQHLGEVMRLEADRMRNIVLTDEEFQKERDVVTEERRWRVEDKPNSKLYEQFKAAAFVNSPAHHPVIGWMADIRDWTAQDARDWYQRWYAPNNATLVVVGDVNPDEVYQLAQKYYGPTKSEMIQPPKAQKEIVQEGERRISMKGATKLPEILMGFHAPTLVTADDDEQRAEVFALSVLSDILSGDDSARLTKNLVRGAQTLVSASASYDPTDRLQTLFILNATPSANTTPQQAEDALWTEIKKLQQAKISQAELDRVLAQAEAQYIYHQDSIQSQAIILGSLLSVGLPSDTLDNWVDNLRKVTPELIQQVANKYFSVDKQTVATLLPNGEQAKENGGGALPGKGVH</sequence>
<evidence type="ECO:0000256" key="6">
    <source>
        <dbReference type="ARBA" id="ARBA00022833"/>
    </source>
</evidence>
<evidence type="ECO:0000259" key="10">
    <source>
        <dbReference type="Pfam" id="PF00675"/>
    </source>
</evidence>
<dbReference type="PROSITE" id="PS00143">
    <property type="entry name" value="INSULINASE"/>
    <property type="match status" value="1"/>
</dbReference>
<evidence type="ECO:0000259" key="11">
    <source>
        <dbReference type="Pfam" id="PF05193"/>
    </source>
</evidence>
<dbReference type="Pfam" id="PF05193">
    <property type="entry name" value="Peptidase_M16_C"/>
    <property type="match status" value="1"/>
</dbReference>
<dbReference type="AlphaFoldDB" id="A0A6F8PY73"/>
<dbReference type="InterPro" id="IPR011765">
    <property type="entry name" value="Pept_M16_N"/>
</dbReference>
<protein>
    <submittedName>
        <fullName evidence="12">Peptidase M16</fullName>
    </submittedName>
</protein>
<keyword evidence="13" id="KW-1185">Reference proteome</keyword>
<evidence type="ECO:0000256" key="1">
    <source>
        <dbReference type="ARBA" id="ARBA00001947"/>
    </source>
</evidence>
<dbReference type="EMBL" id="AP021889">
    <property type="protein sequence ID" value="BBP46944.1"/>
    <property type="molecule type" value="Genomic_DNA"/>
</dbReference>
<feature type="domain" description="Peptidase M16 N-terminal" evidence="10">
    <location>
        <begin position="41"/>
        <end position="186"/>
    </location>
</feature>
<evidence type="ECO:0000313" key="12">
    <source>
        <dbReference type="EMBL" id="BBP46944.1"/>
    </source>
</evidence>
<accession>A0A6F8PY73</accession>
<dbReference type="Pfam" id="PF00675">
    <property type="entry name" value="Peptidase_M16"/>
    <property type="match status" value="1"/>
</dbReference>
<keyword evidence="3" id="KW-0645">Protease</keyword>
<dbReference type="InterPro" id="IPR011249">
    <property type="entry name" value="Metalloenz_LuxS/M16"/>
</dbReference>
<reference evidence="13" key="1">
    <citation type="submission" date="2019-11" db="EMBL/GenBank/DDBJ databases">
        <title>Isolation and characterization of two novel species in the genus Thiomicrorhabdus.</title>
        <authorList>
            <person name="Mochizuki J."/>
            <person name="Kojima H."/>
            <person name="Fukui M."/>
        </authorList>
    </citation>
    <scope>NUCLEOTIDE SEQUENCE [LARGE SCALE GENOMIC DNA]</scope>
    <source>
        <strain evidence="13">aks77</strain>
    </source>
</reference>
<dbReference type="PANTHER" id="PTHR43690">
    <property type="entry name" value="NARDILYSIN"/>
    <property type="match status" value="1"/>
</dbReference>
<proteinExistence type="inferred from homology"/>
<keyword evidence="5" id="KW-0378">Hydrolase</keyword>
<dbReference type="InterPro" id="IPR001431">
    <property type="entry name" value="Pept_M16_Zn_BS"/>
</dbReference>
<feature type="signal peptide" evidence="9">
    <location>
        <begin position="1"/>
        <end position="28"/>
    </location>
</feature>
<evidence type="ECO:0000313" key="13">
    <source>
        <dbReference type="Proteomes" id="UP000501726"/>
    </source>
</evidence>
<keyword evidence="7" id="KW-0482">Metalloprotease</keyword>
<gene>
    <name evidence="12" type="ORF">THMIRHAS_23170</name>
</gene>
<evidence type="ECO:0000256" key="3">
    <source>
        <dbReference type="ARBA" id="ARBA00022670"/>
    </source>
</evidence>
<dbReference type="GO" id="GO:0046872">
    <property type="term" value="F:metal ion binding"/>
    <property type="evidence" value="ECO:0007669"/>
    <property type="project" value="UniProtKB-KW"/>
</dbReference>
<comment type="cofactor">
    <cofactor evidence="1">
        <name>Zn(2+)</name>
        <dbReference type="ChEBI" id="CHEBI:29105"/>
    </cofactor>
</comment>
<dbReference type="InterPro" id="IPR050626">
    <property type="entry name" value="Peptidase_M16"/>
</dbReference>
<keyword evidence="4" id="KW-0479">Metal-binding</keyword>
<evidence type="ECO:0000256" key="8">
    <source>
        <dbReference type="RuleBase" id="RU004447"/>
    </source>
</evidence>
<feature type="chain" id="PRO_5026048773" evidence="9">
    <location>
        <begin position="29"/>
        <end position="465"/>
    </location>
</feature>
<dbReference type="GO" id="GO:0004222">
    <property type="term" value="F:metalloendopeptidase activity"/>
    <property type="evidence" value="ECO:0007669"/>
    <property type="project" value="InterPro"/>
</dbReference>
<dbReference type="Gene3D" id="3.30.830.10">
    <property type="entry name" value="Metalloenzyme, LuxS/M16 peptidase-like"/>
    <property type="match status" value="2"/>
</dbReference>